<sequence>MSGAVSAGVVLVSTSRSPSGAKHLTKLQEAAEEKKNKRIDLV</sequence>
<accession>A0A2P2J8E7</accession>
<evidence type="ECO:0000313" key="2">
    <source>
        <dbReference type="EMBL" id="MBW89756.1"/>
    </source>
</evidence>
<protein>
    <submittedName>
        <fullName evidence="2">GTP-binding protein Sar1</fullName>
    </submittedName>
</protein>
<feature type="compositionally biased region" description="Basic and acidic residues" evidence="1">
    <location>
        <begin position="29"/>
        <end position="42"/>
    </location>
</feature>
<name>A0A2P2J8E7_RHIMU</name>
<dbReference type="EMBL" id="GGEC01009273">
    <property type="protein sequence ID" value="MBW89756.1"/>
    <property type="molecule type" value="Transcribed_RNA"/>
</dbReference>
<organism evidence="2">
    <name type="scientific">Rhizophora mucronata</name>
    <name type="common">Asiatic mangrove</name>
    <dbReference type="NCBI Taxonomy" id="61149"/>
    <lineage>
        <taxon>Eukaryota</taxon>
        <taxon>Viridiplantae</taxon>
        <taxon>Streptophyta</taxon>
        <taxon>Embryophyta</taxon>
        <taxon>Tracheophyta</taxon>
        <taxon>Spermatophyta</taxon>
        <taxon>Magnoliopsida</taxon>
        <taxon>eudicotyledons</taxon>
        <taxon>Gunneridae</taxon>
        <taxon>Pentapetalae</taxon>
        <taxon>rosids</taxon>
        <taxon>fabids</taxon>
        <taxon>Malpighiales</taxon>
        <taxon>Rhizophoraceae</taxon>
        <taxon>Rhizophora</taxon>
    </lineage>
</organism>
<proteinExistence type="predicted"/>
<evidence type="ECO:0000256" key="1">
    <source>
        <dbReference type="SAM" id="MobiDB-lite"/>
    </source>
</evidence>
<reference evidence="2" key="1">
    <citation type="submission" date="2018-02" db="EMBL/GenBank/DDBJ databases">
        <title>Rhizophora mucronata_Transcriptome.</title>
        <authorList>
            <person name="Meera S.P."/>
            <person name="Sreeshan A."/>
            <person name="Augustine A."/>
        </authorList>
    </citation>
    <scope>NUCLEOTIDE SEQUENCE</scope>
    <source>
        <tissue evidence="2">Leaf</tissue>
    </source>
</reference>
<feature type="region of interest" description="Disordered" evidence="1">
    <location>
        <begin position="15"/>
        <end position="42"/>
    </location>
</feature>
<dbReference type="AlphaFoldDB" id="A0A2P2J8E7"/>